<feature type="domain" description="Tryptophan synthase beta chain-like PALP" evidence="3">
    <location>
        <begin position="3"/>
        <end position="319"/>
    </location>
</feature>
<keyword evidence="2" id="KW-0663">Pyridoxal phosphate</keyword>
<dbReference type="InterPro" id="IPR036052">
    <property type="entry name" value="TrpB-like_PALP_sf"/>
</dbReference>
<evidence type="ECO:0000313" key="4">
    <source>
        <dbReference type="EMBL" id="VDS03218.1"/>
    </source>
</evidence>
<dbReference type="InterPro" id="IPR001926">
    <property type="entry name" value="TrpB-like_PALP"/>
</dbReference>
<name>A0A447I6U1_9HYPH</name>
<dbReference type="Pfam" id="PF00291">
    <property type="entry name" value="PALP"/>
    <property type="match status" value="1"/>
</dbReference>
<reference evidence="4 5" key="1">
    <citation type="submission" date="2018-12" db="EMBL/GenBank/DDBJ databases">
        <authorList>
            <person name="Criscuolo A."/>
        </authorList>
    </citation>
    <scope>NUCLEOTIDE SEQUENCE [LARGE SCALE GENOMIC DNA]</scope>
    <source>
        <strain evidence="4">ACIP1116281</strain>
    </source>
</reference>
<gene>
    <name evidence="4" type="primary">ygeX</name>
    <name evidence="4" type="ORF">DEVEQU_00339</name>
</gene>
<dbReference type="EMBL" id="UZWD01000004">
    <property type="protein sequence ID" value="VDS03218.1"/>
    <property type="molecule type" value="Genomic_DNA"/>
</dbReference>
<sequence length="325" mass="33245">MQLTPMARAVGIGAVFAKVETTRPLGSFKSLGGTFAAISAVARAIGRPREWIGDAGAMPDPPPHLICVSDGNHGLAVAAGARHAGVPCTVVLHGGVPEVRVKRIQDAGASVKIAGGTYDDAVDMARMLAAASGYLLIPDTSLDPEDPVVADVMAGYAVITDELKQQFTQAQHELPTHVFVQAGVGGLAAAIIGGLQGWLAAPARVVIVEPDQAPCVALAMAAGRPVRAAGDLETSADMLSCGEASAPALKTLREYGALCMTVSEAELSHSVTILETRQGIITTSSGAAGLAALSVAAADPVRRKELALTEDSRVLVLITEARPTP</sequence>
<evidence type="ECO:0000259" key="3">
    <source>
        <dbReference type="Pfam" id="PF00291"/>
    </source>
</evidence>
<dbReference type="PANTHER" id="PTHR42937">
    <property type="match status" value="1"/>
</dbReference>
<dbReference type="EC" id="4.3.1.15" evidence="4"/>
<evidence type="ECO:0000256" key="1">
    <source>
        <dbReference type="ARBA" id="ARBA00001933"/>
    </source>
</evidence>
<dbReference type="PANTHER" id="PTHR42937:SF1">
    <property type="entry name" value="DIAMINOPROPIONATE AMMONIA-LYASE"/>
    <property type="match status" value="1"/>
</dbReference>
<evidence type="ECO:0000313" key="5">
    <source>
        <dbReference type="Proteomes" id="UP000268844"/>
    </source>
</evidence>
<comment type="cofactor">
    <cofactor evidence="1">
        <name>pyridoxal 5'-phosphate</name>
        <dbReference type="ChEBI" id="CHEBI:597326"/>
    </cofactor>
</comment>
<dbReference type="Proteomes" id="UP000268844">
    <property type="component" value="Unassembled WGS sequence"/>
</dbReference>
<keyword evidence="5" id="KW-1185">Reference proteome</keyword>
<dbReference type="GO" id="GO:0008838">
    <property type="term" value="F:diaminopropionate ammonia-lyase activity"/>
    <property type="evidence" value="ECO:0007669"/>
    <property type="project" value="UniProtKB-EC"/>
</dbReference>
<dbReference type="SUPFAM" id="SSF53686">
    <property type="entry name" value="Tryptophan synthase beta subunit-like PLP-dependent enzymes"/>
    <property type="match status" value="1"/>
</dbReference>
<evidence type="ECO:0000256" key="2">
    <source>
        <dbReference type="ARBA" id="ARBA00022898"/>
    </source>
</evidence>
<dbReference type="Gene3D" id="3.40.50.1100">
    <property type="match status" value="2"/>
</dbReference>
<organism evidence="4 5">
    <name type="scientific">Devosia equisanguinis</name>
    <dbReference type="NCBI Taxonomy" id="2490941"/>
    <lineage>
        <taxon>Bacteria</taxon>
        <taxon>Pseudomonadati</taxon>
        <taxon>Pseudomonadota</taxon>
        <taxon>Alphaproteobacteria</taxon>
        <taxon>Hyphomicrobiales</taxon>
        <taxon>Devosiaceae</taxon>
        <taxon>Devosia</taxon>
    </lineage>
</organism>
<dbReference type="AlphaFoldDB" id="A0A447I6U1"/>
<protein>
    <submittedName>
        <fullName evidence="4">Diaminopropionate ammonia-lyase</fullName>
        <ecNumber evidence="4">4.3.1.15</ecNumber>
    </submittedName>
</protein>
<accession>A0A447I6U1</accession>
<proteinExistence type="predicted"/>
<keyword evidence="4" id="KW-0456">Lyase</keyword>